<dbReference type="SUPFAM" id="SSF55073">
    <property type="entry name" value="Nucleotide cyclase"/>
    <property type="match status" value="1"/>
</dbReference>
<evidence type="ECO:0000313" key="4">
    <source>
        <dbReference type="Proteomes" id="UP000199225"/>
    </source>
</evidence>
<dbReference type="Proteomes" id="UP000199225">
    <property type="component" value="Unassembled WGS sequence"/>
</dbReference>
<dbReference type="GO" id="GO:0006355">
    <property type="term" value="P:regulation of DNA-templated transcription"/>
    <property type="evidence" value="ECO:0007669"/>
    <property type="project" value="InterPro"/>
</dbReference>
<dbReference type="SMART" id="SM00267">
    <property type="entry name" value="GGDEF"/>
    <property type="match status" value="1"/>
</dbReference>
<dbReference type="STRING" id="86666.SAMN04490247_1795"/>
<dbReference type="Gene3D" id="3.30.70.270">
    <property type="match status" value="1"/>
</dbReference>
<dbReference type="OrthoDB" id="9759607at2"/>
<evidence type="ECO:0000259" key="2">
    <source>
        <dbReference type="PROSITE" id="PS50887"/>
    </source>
</evidence>
<gene>
    <name evidence="3" type="ORF">SAMN04490247_1795</name>
</gene>
<dbReference type="SMART" id="SM00091">
    <property type="entry name" value="PAS"/>
    <property type="match status" value="1"/>
</dbReference>
<dbReference type="GO" id="GO:0043709">
    <property type="term" value="P:cell adhesion involved in single-species biofilm formation"/>
    <property type="evidence" value="ECO:0007669"/>
    <property type="project" value="TreeGrafter"/>
</dbReference>
<dbReference type="GO" id="GO:0005886">
    <property type="term" value="C:plasma membrane"/>
    <property type="evidence" value="ECO:0007669"/>
    <property type="project" value="TreeGrafter"/>
</dbReference>
<evidence type="ECO:0000259" key="1">
    <source>
        <dbReference type="PROSITE" id="PS50112"/>
    </source>
</evidence>
<proteinExistence type="predicted"/>
<sequence length="313" mass="36578">MNRKNDMNDFIMNQLDATPLTIWLVDENDQVLFVNGDTEKILNATKEEVLDTSITDWIDQMSLEKVDTLLMTAGEDETVETELNLYSKSDEQNSYYAFVKVVAQKQTLYMFIPVSTEYFQITEQLLEINSDFSNLYSELYKKNEIIEQQKQDYYMLSVTDSLTKLFNRRYFYDIVEEEVKNSWKEQRSLSFLMIDINDFKKVNDQYGHHAGDKLLVSIADMLLENLHEEEKAFRFGGDEFLIVLHRSREDSLKWAGHISAIFTTLTSIATLSYGAVEYTGEIEDIPKLLKEADKHMYVFKKNAKGRLEGRKRS</sequence>
<dbReference type="InterPro" id="IPR000014">
    <property type="entry name" value="PAS"/>
</dbReference>
<dbReference type="AlphaFoldDB" id="A0A1G8TKF8"/>
<dbReference type="PROSITE" id="PS50887">
    <property type="entry name" value="GGDEF"/>
    <property type="match status" value="1"/>
</dbReference>
<dbReference type="EMBL" id="FNEV01000005">
    <property type="protein sequence ID" value="SDJ41160.1"/>
    <property type="molecule type" value="Genomic_DNA"/>
</dbReference>
<dbReference type="InterPro" id="IPR035965">
    <property type="entry name" value="PAS-like_dom_sf"/>
</dbReference>
<dbReference type="PANTHER" id="PTHR45138:SF6">
    <property type="entry name" value="DIGUANYLATE CYCLASE DGCN"/>
    <property type="match status" value="1"/>
</dbReference>
<dbReference type="InterPro" id="IPR043128">
    <property type="entry name" value="Rev_trsase/Diguanyl_cyclase"/>
</dbReference>
<protein>
    <submittedName>
        <fullName evidence="3">PAS domain S-box-containing protein/diguanylate cyclase (GGDEF) domain-containing protein</fullName>
    </submittedName>
</protein>
<dbReference type="GO" id="GO:0052621">
    <property type="term" value="F:diguanylate cyclase activity"/>
    <property type="evidence" value="ECO:0007669"/>
    <property type="project" value="TreeGrafter"/>
</dbReference>
<dbReference type="Pfam" id="PF00990">
    <property type="entry name" value="GGDEF"/>
    <property type="match status" value="1"/>
</dbReference>
<dbReference type="InterPro" id="IPR050469">
    <property type="entry name" value="Diguanylate_Cyclase"/>
</dbReference>
<organism evidence="3 4">
    <name type="scientific">Salimicrobium halophilum</name>
    <dbReference type="NCBI Taxonomy" id="86666"/>
    <lineage>
        <taxon>Bacteria</taxon>
        <taxon>Bacillati</taxon>
        <taxon>Bacillota</taxon>
        <taxon>Bacilli</taxon>
        <taxon>Bacillales</taxon>
        <taxon>Bacillaceae</taxon>
        <taxon>Salimicrobium</taxon>
    </lineage>
</organism>
<reference evidence="4" key="1">
    <citation type="submission" date="2016-10" db="EMBL/GenBank/DDBJ databases">
        <authorList>
            <person name="Varghese N."/>
            <person name="Submissions S."/>
        </authorList>
    </citation>
    <scope>NUCLEOTIDE SEQUENCE [LARGE SCALE GENOMIC DNA]</scope>
    <source>
        <strain evidence="4">DSM 4771</strain>
    </source>
</reference>
<dbReference type="InterPro" id="IPR029787">
    <property type="entry name" value="Nucleotide_cyclase"/>
</dbReference>
<accession>A0A1G8TKF8</accession>
<dbReference type="NCBIfam" id="TIGR00254">
    <property type="entry name" value="GGDEF"/>
    <property type="match status" value="1"/>
</dbReference>
<dbReference type="InterPro" id="IPR000160">
    <property type="entry name" value="GGDEF_dom"/>
</dbReference>
<feature type="domain" description="GGDEF" evidence="2">
    <location>
        <begin position="187"/>
        <end position="313"/>
    </location>
</feature>
<dbReference type="GO" id="GO:1902201">
    <property type="term" value="P:negative regulation of bacterial-type flagellum-dependent cell motility"/>
    <property type="evidence" value="ECO:0007669"/>
    <property type="project" value="TreeGrafter"/>
</dbReference>
<dbReference type="RefSeq" id="WP_093193530.1">
    <property type="nucleotide sequence ID" value="NZ_FNEV01000005.1"/>
</dbReference>
<feature type="domain" description="PAS" evidence="1">
    <location>
        <begin position="7"/>
        <end position="77"/>
    </location>
</feature>
<dbReference type="PROSITE" id="PS50112">
    <property type="entry name" value="PAS"/>
    <property type="match status" value="1"/>
</dbReference>
<dbReference type="CDD" id="cd01949">
    <property type="entry name" value="GGDEF"/>
    <property type="match status" value="1"/>
</dbReference>
<dbReference type="InterPro" id="IPR013767">
    <property type="entry name" value="PAS_fold"/>
</dbReference>
<evidence type="ECO:0000313" key="3">
    <source>
        <dbReference type="EMBL" id="SDJ41160.1"/>
    </source>
</evidence>
<name>A0A1G8TKF8_9BACI</name>
<dbReference type="SUPFAM" id="SSF55785">
    <property type="entry name" value="PYP-like sensor domain (PAS domain)"/>
    <property type="match status" value="1"/>
</dbReference>
<dbReference type="Gene3D" id="3.30.450.20">
    <property type="entry name" value="PAS domain"/>
    <property type="match status" value="1"/>
</dbReference>
<dbReference type="Pfam" id="PF00989">
    <property type="entry name" value="PAS"/>
    <property type="match status" value="1"/>
</dbReference>
<keyword evidence="4" id="KW-1185">Reference proteome</keyword>
<dbReference type="PANTHER" id="PTHR45138">
    <property type="entry name" value="REGULATORY COMPONENTS OF SENSORY TRANSDUCTION SYSTEM"/>
    <property type="match status" value="1"/>
</dbReference>